<accession>A0A812R4N4</accession>
<dbReference type="SUPFAM" id="SSF52151">
    <property type="entry name" value="FabD/lysophospholipase-like"/>
    <property type="match status" value="1"/>
</dbReference>
<evidence type="ECO:0000313" key="1">
    <source>
        <dbReference type="EMBL" id="CAE7419169.1"/>
    </source>
</evidence>
<name>A0A812R4N4_9DINO</name>
<reference evidence="1" key="1">
    <citation type="submission" date="2021-02" db="EMBL/GenBank/DDBJ databases">
        <authorList>
            <person name="Dougan E. K."/>
            <person name="Rhodes N."/>
            <person name="Thang M."/>
            <person name="Chan C."/>
        </authorList>
    </citation>
    <scope>NUCLEOTIDE SEQUENCE</scope>
</reference>
<gene>
    <name evidence="1" type="ORF">SNEC2469_LOCUS11508</name>
</gene>
<organism evidence="1 2">
    <name type="scientific">Symbiodinium necroappetens</name>
    <dbReference type="NCBI Taxonomy" id="1628268"/>
    <lineage>
        <taxon>Eukaryota</taxon>
        <taxon>Sar</taxon>
        <taxon>Alveolata</taxon>
        <taxon>Dinophyceae</taxon>
        <taxon>Suessiales</taxon>
        <taxon>Symbiodiniaceae</taxon>
        <taxon>Symbiodinium</taxon>
    </lineage>
</organism>
<dbReference type="InterPro" id="IPR016035">
    <property type="entry name" value="Acyl_Trfase/lysoPLipase"/>
</dbReference>
<evidence type="ECO:0008006" key="3">
    <source>
        <dbReference type="Google" id="ProtNLM"/>
    </source>
</evidence>
<dbReference type="OrthoDB" id="4084751at2759"/>
<dbReference type="Gene3D" id="3.40.1090.10">
    <property type="entry name" value="Cytosolic phospholipase A2 catalytic domain"/>
    <property type="match status" value="1"/>
</dbReference>
<comment type="caution">
    <text evidence="1">The sequence shown here is derived from an EMBL/GenBank/DDBJ whole genome shotgun (WGS) entry which is preliminary data.</text>
</comment>
<protein>
    <recommendedName>
        <fullName evidence="3">PNPLA domain-containing protein</fullName>
    </recommendedName>
</protein>
<evidence type="ECO:0000313" key="2">
    <source>
        <dbReference type="Proteomes" id="UP000601435"/>
    </source>
</evidence>
<proteinExistence type="predicted"/>
<dbReference type="Proteomes" id="UP000601435">
    <property type="component" value="Unassembled WGS sequence"/>
</dbReference>
<dbReference type="AlphaFoldDB" id="A0A812R4N4"/>
<sequence>MGCAASSIDVPVTSKATFLANVAAVNSQTPTFPNGQNLVQGMCASGGGSRAFAFSSGIYRALNELSLLAKLEGVSSVSGGTWCSSVVMFAKEYQGNPIELDALLGPPTTPGELTLEFLAQPTAPIASGISKGNSMEIIIAALATDLVHEYQAWEKAIADFVLSPFKLDSFGPRLADSAADVERIKSENPSLADASFTTPQSGRPRVFVMNGTSIAPKNFQVTTSNAVSFQMCADYIGIPFYPNDSKVTYPPAPCCPGDKCPSCCKGETLIVGGGMIESFAFGGAAPKVQSGGKVPVPQGPAFALPRAVGISSWALGGILGEVREGKFVNSRANYWPVTSNILLGPQMAKVWQFGDGGGVDNSGMLALLQRGARKALWICSSFRALAANYDWKAATQATFDPIAAGVVDQVYTLFGYVNKEDTTEFLTNNQVFEKDKLLPFMRKVVALKDAGQPAVVKEELTLQTNTWWGIQGGSQLEFIIFYLETSTDFESALPEETQQSIKEGVKFKNYPIYATSGQNANDPLGLTPSQVNLLAAQGEYSVRQNCRMIEDFLSC</sequence>
<dbReference type="EMBL" id="CAJNJA010018276">
    <property type="protein sequence ID" value="CAE7419169.1"/>
    <property type="molecule type" value="Genomic_DNA"/>
</dbReference>
<keyword evidence="2" id="KW-1185">Reference proteome</keyword>